<dbReference type="GO" id="GO:0006888">
    <property type="term" value="P:endoplasmic reticulum to Golgi vesicle-mediated transport"/>
    <property type="evidence" value="ECO:0007669"/>
    <property type="project" value="TreeGrafter"/>
</dbReference>
<dbReference type="Proteomes" id="UP000239156">
    <property type="component" value="Unassembled WGS sequence"/>
</dbReference>
<gene>
    <name evidence="7" type="ORF">PSTT_00499</name>
</gene>
<dbReference type="GO" id="GO:0005793">
    <property type="term" value="C:endoplasmic reticulum-Golgi intermediate compartment"/>
    <property type="evidence" value="ECO:0007669"/>
    <property type="project" value="TreeGrafter"/>
</dbReference>
<dbReference type="PANTHER" id="PTHR12223">
    <property type="entry name" value="VESICULAR MANNOSE-BINDING LECTIN"/>
    <property type="match status" value="1"/>
</dbReference>
<dbReference type="GO" id="GO:0000139">
    <property type="term" value="C:Golgi membrane"/>
    <property type="evidence" value="ECO:0007669"/>
    <property type="project" value="TreeGrafter"/>
</dbReference>
<protein>
    <recommendedName>
        <fullName evidence="6">L-type lectin-like domain-containing protein</fullName>
    </recommendedName>
</protein>
<evidence type="ECO:0000256" key="5">
    <source>
        <dbReference type="ARBA" id="ARBA00023136"/>
    </source>
</evidence>
<organism evidence="7 8">
    <name type="scientific">Puccinia striiformis</name>
    <dbReference type="NCBI Taxonomy" id="27350"/>
    <lineage>
        <taxon>Eukaryota</taxon>
        <taxon>Fungi</taxon>
        <taxon>Dikarya</taxon>
        <taxon>Basidiomycota</taxon>
        <taxon>Pucciniomycotina</taxon>
        <taxon>Pucciniomycetes</taxon>
        <taxon>Pucciniales</taxon>
        <taxon>Pucciniaceae</taxon>
        <taxon>Puccinia</taxon>
    </lineage>
</organism>
<dbReference type="Pfam" id="PF03388">
    <property type="entry name" value="Lectin_leg-like"/>
    <property type="match status" value="1"/>
</dbReference>
<proteinExistence type="predicted"/>
<keyword evidence="4" id="KW-1133">Transmembrane helix</keyword>
<keyword evidence="2" id="KW-0812">Transmembrane</keyword>
<name>A0A2S4W7A9_9BASI</name>
<dbReference type="SUPFAM" id="SSF49899">
    <property type="entry name" value="Concanavalin A-like lectins/glucanases"/>
    <property type="match status" value="1"/>
</dbReference>
<evidence type="ECO:0000313" key="7">
    <source>
        <dbReference type="EMBL" id="POW17650.1"/>
    </source>
</evidence>
<dbReference type="EMBL" id="PKSL01000002">
    <property type="protein sequence ID" value="POW17650.1"/>
    <property type="molecule type" value="Genomic_DNA"/>
</dbReference>
<keyword evidence="3" id="KW-0732">Signal</keyword>
<keyword evidence="8" id="KW-1185">Reference proteome</keyword>
<comment type="caution">
    <text evidence="7">The sequence shown here is derived from an EMBL/GenBank/DDBJ whole genome shotgun (WGS) entry which is preliminary data.</text>
</comment>
<evidence type="ECO:0000256" key="4">
    <source>
        <dbReference type="ARBA" id="ARBA00022989"/>
    </source>
</evidence>
<feature type="domain" description="L-type lectin-like" evidence="6">
    <location>
        <begin position="88"/>
        <end position="182"/>
    </location>
</feature>
<dbReference type="AlphaFoldDB" id="A0A2S4W7A9"/>
<dbReference type="GO" id="GO:0030134">
    <property type="term" value="C:COPII-coated ER to Golgi transport vesicle"/>
    <property type="evidence" value="ECO:0007669"/>
    <property type="project" value="TreeGrafter"/>
</dbReference>
<reference evidence="7" key="1">
    <citation type="submission" date="2017-12" db="EMBL/GenBank/DDBJ databases">
        <title>Gene loss provides genomic basis for host adaptation in cereal stripe rust fungi.</title>
        <authorList>
            <person name="Xia C."/>
        </authorList>
    </citation>
    <scope>NUCLEOTIDE SEQUENCE [LARGE SCALE GENOMIC DNA]</scope>
    <source>
        <strain evidence="7">93-210</strain>
    </source>
</reference>
<evidence type="ECO:0000256" key="1">
    <source>
        <dbReference type="ARBA" id="ARBA00004479"/>
    </source>
</evidence>
<accession>A0A2S4W7A9</accession>
<dbReference type="GO" id="GO:0005789">
    <property type="term" value="C:endoplasmic reticulum membrane"/>
    <property type="evidence" value="ECO:0007669"/>
    <property type="project" value="TreeGrafter"/>
</dbReference>
<dbReference type="Gene3D" id="2.60.120.200">
    <property type="match status" value="1"/>
</dbReference>
<evidence type="ECO:0000256" key="2">
    <source>
        <dbReference type="ARBA" id="ARBA00022692"/>
    </source>
</evidence>
<comment type="subcellular location">
    <subcellularLocation>
        <location evidence="1">Membrane</location>
        <topology evidence="1">Single-pass type I membrane protein</topology>
    </subcellularLocation>
</comment>
<dbReference type="InterPro" id="IPR051136">
    <property type="entry name" value="Intracellular_Lectin-GPT"/>
</dbReference>
<dbReference type="CDD" id="cd07308">
    <property type="entry name" value="lectin_leg-like"/>
    <property type="match status" value="1"/>
</dbReference>
<dbReference type="GO" id="GO:0005537">
    <property type="term" value="F:D-mannose binding"/>
    <property type="evidence" value="ECO:0007669"/>
    <property type="project" value="TreeGrafter"/>
</dbReference>
<dbReference type="InterPro" id="IPR013320">
    <property type="entry name" value="ConA-like_dom_sf"/>
</dbReference>
<keyword evidence="5" id="KW-0472">Membrane</keyword>
<dbReference type="VEuPathDB" id="FungiDB:PSHT_03370"/>
<evidence type="ECO:0000259" key="6">
    <source>
        <dbReference type="Pfam" id="PF03388"/>
    </source>
</evidence>
<dbReference type="VEuPathDB" id="FungiDB:PSTT_00499"/>
<evidence type="ECO:0000313" key="8">
    <source>
        <dbReference type="Proteomes" id="UP000239156"/>
    </source>
</evidence>
<dbReference type="PANTHER" id="PTHR12223:SF45">
    <property type="entry name" value="RE50040P"/>
    <property type="match status" value="1"/>
</dbReference>
<evidence type="ECO:0000256" key="3">
    <source>
        <dbReference type="ARBA" id="ARBA00022729"/>
    </source>
</evidence>
<sequence>MMMIRGRTRNRIDLGGLFKKLSITLLSLQINLSESFEDHPPPHSTQVIHNRQIKGSTEVTIPIKGHTIYPPFVDTDLQNRWFDFGGSAIEVEFKIDGDSASLYGDGMAVWFSKPSQQIGPVFGSADHWDGFGIMIDTFPNARHSYAFPRILGMINHGYTSFDVGTDGDGQEAGHVHIQYGDQMCLQSYRSTTSEFNMINGTNGIIVSRYPITLTRKHLSRFFSSYGRNAHDILSVATNGLVYHPPRTANTGSKSSTHHDWNGNIGGGIGSGALGFGVPWVLISFWLPNGLSSSPASDWLSLVAKSILQNINKEL</sequence>
<dbReference type="InterPro" id="IPR005052">
    <property type="entry name" value="Lectin_leg"/>
</dbReference>